<dbReference type="GO" id="GO:0004519">
    <property type="term" value="F:endonuclease activity"/>
    <property type="evidence" value="ECO:0007669"/>
    <property type="project" value="InterPro"/>
</dbReference>
<dbReference type="Gene3D" id="3.20.70.20">
    <property type="match status" value="2"/>
</dbReference>
<name>A0A1M5YPU1_9FIRM</name>
<dbReference type="Pfam" id="PF02867">
    <property type="entry name" value="Ribonuc_red_lgC"/>
    <property type="match status" value="1"/>
</dbReference>
<dbReference type="SMART" id="SM00306">
    <property type="entry name" value="HintN"/>
    <property type="match status" value="1"/>
</dbReference>
<dbReference type="GO" id="GO:0009263">
    <property type="term" value="P:deoxyribonucleotide biosynthetic process"/>
    <property type="evidence" value="ECO:0007669"/>
    <property type="project" value="UniProtKB-KW"/>
</dbReference>
<dbReference type="Gene3D" id="3.10.28.10">
    <property type="entry name" value="Homing endonucleases"/>
    <property type="match status" value="1"/>
</dbReference>
<dbReference type="PROSITE" id="PS50819">
    <property type="entry name" value="INTEIN_ENDONUCLEASE"/>
    <property type="match status" value="1"/>
</dbReference>
<comment type="similarity">
    <text evidence="13">Belongs to the ribonucleoside diphosphate reductase large chain family.</text>
</comment>
<dbReference type="RefSeq" id="WP_072744977.1">
    <property type="nucleotide sequence ID" value="NZ_FQXR01000014.1"/>
</dbReference>
<comment type="catalytic activity">
    <reaction evidence="12 13">
        <text>a 2'-deoxyribonucleoside 5'-diphosphate + [thioredoxin]-disulfide + H2O = a ribonucleoside 5'-diphosphate + [thioredoxin]-dithiol</text>
        <dbReference type="Rhea" id="RHEA:23252"/>
        <dbReference type="Rhea" id="RHEA-COMP:10698"/>
        <dbReference type="Rhea" id="RHEA-COMP:10700"/>
        <dbReference type="ChEBI" id="CHEBI:15377"/>
        <dbReference type="ChEBI" id="CHEBI:29950"/>
        <dbReference type="ChEBI" id="CHEBI:50058"/>
        <dbReference type="ChEBI" id="CHEBI:57930"/>
        <dbReference type="ChEBI" id="CHEBI:73316"/>
        <dbReference type="EC" id="1.17.4.1"/>
    </reaction>
</comment>
<dbReference type="Pfam" id="PF14890">
    <property type="entry name" value="Intein_splicing"/>
    <property type="match status" value="1"/>
</dbReference>
<sequence>MELTDNAKKVLERRYLTKDSTGKIVETPEQMFGRVANSIAEADKIYDEDIDVKKVAQKFYDMMINLEFIPNSPTLMNAGKELGQLSACFVLPVEDSMEGIFDAIKNAALIHKSGGGTGFSFSRLRQKGSSVKSTGGVASGPVSFMKVFNSATEAVKQGGTRRGANMGILRIDHPDIMEFIECKRDTSEITNFNISVGITEKFMEAVQNGEDYDLIDPHTKMSVGSLNAKEVFKHIVEMAWSTGEPGIVFLDRINKTSPVRKLGEIESTNPCVTGDTYVSTEYGLMRIDEIYNKYENGGLIIATDDRVPMTQYEVVNGGSVAETIPCMECDGVSFNGITKVYNNGEKDVFKLTTKSGYEIKSTYDHRFLTPEGWKELSEIKNGDEVLIQSGEGVFSKEYNLPFRTENSYVGGNGRMYELNLPNKWSKELGQTLGWLMGDGWLRDDPKNPRAGFVFSEDDIEILNYLKPIINNMYGKDIKEVERKNGVYHLSYHSKYFVEFFKDLGVKPVKSGEKEVPQSIYNAPYEVVVGFLQALFTADGSVRDNPKANSSWVVLTSKSKELLKGVQKLLINLGMKSIILDRSREPREGVFKYTTVNGEERQYDCDGVLYELGIFGKSRDRFAKTIGFMCEKKQRALESIGFKSFYKEKNYDKVISIDYIGKETVYDLTEPTTHSMICNGIVVHQCGEQPLLPFESCNLGSINLAKMVVEGLEGYEIDYEKLEDVVRNSVHFLDNVIDMNKYPLTEIDEMTKKTRKIGLGVMGFADLLFYLGIPYNSDKAVNLADELMGFIDRISKEESMRLAEERGVFPAYEMSIYHENGMKMRNATTTTIAPTGTISIIAGASSGVEPLFAISFIRNVMDNDKLLEVHPYFEKVAKERGFYSQELMERIAREGTIQHIEEIPEDVKKVFVTAHDIIPFWHIKMQAAFQNHVDNAVSKTVNFKNEATKEDVEEVYILAYKLGCKGVTIYRDGSRENQVLSTGKKEKKREVIVGSLPLVKPRMRPEITRGITEKVKIGCGNLYITVNYDENGICEVFTNLGRAGGCPSQSEATSRLISIALRSGMDVEEIIEQLKGIRCHSTLRQKATNKDIKVLSCPDAIGKALEKAMDTYVQVEDPIIDEDSVDELSSTKEEKTSALCPECGNPIGHEGGCTICMNCGYSKCN</sequence>
<dbReference type="InterPro" id="IPR003587">
    <property type="entry name" value="Hint_dom_N"/>
</dbReference>
<comment type="function">
    <text evidence="13">Provides the precursors necessary for DNA synthesis. Catalyzes the biosynthesis of deoxyribonucleotides from the corresponding ribonucleotides.</text>
</comment>
<reference evidence="15 16" key="1">
    <citation type="submission" date="2016-11" db="EMBL/GenBank/DDBJ databases">
        <authorList>
            <person name="Jaros S."/>
            <person name="Januszkiewicz K."/>
            <person name="Wedrychowicz H."/>
        </authorList>
    </citation>
    <scope>NUCLEOTIDE SEQUENCE [LARGE SCALE GENOMIC DNA]</scope>
    <source>
        <strain evidence="15 16">DSM 13106</strain>
    </source>
</reference>
<keyword evidence="5" id="KW-0547">Nucleotide-binding</keyword>
<keyword evidence="8 13" id="KW-0560">Oxidoreductase</keyword>
<dbReference type="SUPFAM" id="SSF55608">
    <property type="entry name" value="Homing endonucleases"/>
    <property type="match status" value="1"/>
</dbReference>
<dbReference type="PANTHER" id="PTHR43371:SF1">
    <property type="entry name" value="RIBONUCLEOSIDE-DIPHOSPHATE REDUCTASE"/>
    <property type="match status" value="1"/>
</dbReference>
<dbReference type="InterPro" id="IPR004860">
    <property type="entry name" value="LAGLIDADG_dom"/>
</dbReference>
<evidence type="ECO:0000256" key="8">
    <source>
        <dbReference type="ARBA" id="ARBA00023002"/>
    </source>
</evidence>
<dbReference type="InterPro" id="IPR006141">
    <property type="entry name" value="Intein_N"/>
</dbReference>
<dbReference type="CDD" id="cd00081">
    <property type="entry name" value="Hint"/>
    <property type="match status" value="1"/>
</dbReference>
<evidence type="ECO:0000313" key="15">
    <source>
        <dbReference type="EMBL" id="SHI13914.1"/>
    </source>
</evidence>
<organism evidence="15 16">
    <name type="scientific">Sporanaerobacter acetigenes DSM 13106</name>
    <dbReference type="NCBI Taxonomy" id="1123281"/>
    <lineage>
        <taxon>Bacteria</taxon>
        <taxon>Bacillati</taxon>
        <taxon>Bacillota</taxon>
        <taxon>Tissierellia</taxon>
        <taxon>Tissierellales</taxon>
        <taxon>Sporanaerobacteraceae</taxon>
        <taxon>Sporanaerobacter</taxon>
    </lineage>
</organism>
<proteinExistence type="inferred from homology"/>
<dbReference type="InterPro" id="IPR050862">
    <property type="entry name" value="RdRp_reductase_class-2"/>
</dbReference>
<gene>
    <name evidence="15" type="ORF">SAMN02745180_02338</name>
</gene>
<comment type="function">
    <text evidence="11">Catalyzes the reduction of ribonucleotides to deoxyribonucleotides. May function to provide a pool of deoxyribonucleotide precursors for DNA repair during oxygen limitation and/or for immediate growth after restoration of oxygen.</text>
</comment>
<dbReference type="STRING" id="1123281.SAMN02745180_02338"/>
<dbReference type="SMART" id="SM00305">
    <property type="entry name" value="HintC"/>
    <property type="match status" value="1"/>
</dbReference>
<evidence type="ECO:0000259" key="14">
    <source>
        <dbReference type="PROSITE" id="PS50819"/>
    </source>
</evidence>
<evidence type="ECO:0000256" key="4">
    <source>
        <dbReference type="ARBA" id="ARBA00022634"/>
    </source>
</evidence>
<comment type="cofactor">
    <cofactor evidence="1">
        <name>adenosylcob(III)alamin</name>
        <dbReference type="ChEBI" id="CHEBI:18408"/>
    </cofactor>
</comment>
<dbReference type="PROSITE" id="PS50817">
    <property type="entry name" value="INTEIN_N_TER"/>
    <property type="match status" value="1"/>
</dbReference>
<dbReference type="InterPro" id="IPR003586">
    <property type="entry name" value="Hint_dom_C"/>
</dbReference>
<dbReference type="InterPro" id="IPR013509">
    <property type="entry name" value="RNR_lsu_N"/>
</dbReference>
<dbReference type="EMBL" id="FQXR01000014">
    <property type="protein sequence ID" value="SHI13914.1"/>
    <property type="molecule type" value="Genomic_DNA"/>
</dbReference>
<evidence type="ECO:0000256" key="7">
    <source>
        <dbReference type="ARBA" id="ARBA00023000"/>
    </source>
</evidence>
<evidence type="ECO:0000313" key="16">
    <source>
        <dbReference type="Proteomes" id="UP000184389"/>
    </source>
</evidence>
<dbReference type="UniPathway" id="UPA00326"/>
<dbReference type="Gene3D" id="2.170.16.10">
    <property type="entry name" value="Hedgehog/Intein (Hint) domain"/>
    <property type="match status" value="1"/>
</dbReference>
<dbReference type="PROSITE" id="PS50818">
    <property type="entry name" value="INTEIN_C_TER"/>
    <property type="match status" value="1"/>
</dbReference>
<dbReference type="GO" id="GO:0071897">
    <property type="term" value="P:DNA biosynthetic process"/>
    <property type="evidence" value="ECO:0007669"/>
    <property type="project" value="UniProtKB-KW"/>
</dbReference>
<evidence type="ECO:0000256" key="2">
    <source>
        <dbReference type="ARBA" id="ARBA00007405"/>
    </source>
</evidence>
<evidence type="ECO:0000256" key="6">
    <source>
        <dbReference type="ARBA" id="ARBA00022813"/>
    </source>
</evidence>
<dbReference type="SUPFAM" id="SSF51294">
    <property type="entry name" value="Hedgehog/intein (Hint) domain"/>
    <property type="match status" value="1"/>
</dbReference>
<evidence type="ECO:0000256" key="3">
    <source>
        <dbReference type="ARBA" id="ARBA00022628"/>
    </source>
</evidence>
<dbReference type="NCBIfam" id="TIGR01443">
    <property type="entry name" value="intein_Cterm"/>
    <property type="match status" value="1"/>
</dbReference>
<dbReference type="PANTHER" id="PTHR43371">
    <property type="entry name" value="VITAMIN B12-DEPENDENT RIBONUCLEOTIDE REDUCTASE"/>
    <property type="match status" value="1"/>
</dbReference>
<dbReference type="SUPFAM" id="SSF51998">
    <property type="entry name" value="PFL-like glycyl radical enzymes"/>
    <property type="match status" value="1"/>
</dbReference>
<dbReference type="OrthoDB" id="9762933at2"/>
<dbReference type="EC" id="1.17.4.1" evidence="13"/>
<dbReference type="GO" id="GO:0016539">
    <property type="term" value="P:intein-mediated protein splicing"/>
    <property type="evidence" value="ECO:0007669"/>
    <property type="project" value="InterPro"/>
</dbReference>
<evidence type="ECO:0000256" key="13">
    <source>
        <dbReference type="RuleBase" id="RU003410"/>
    </source>
</evidence>
<evidence type="ECO:0000256" key="11">
    <source>
        <dbReference type="ARBA" id="ARBA00025437"/>
    </source>
</evidence>
<dbReference type="Pfam" id="PF12637">
    <property type="entry name" value="TSCPD"/>
    <property type="match status" value="1"/>
</dbReference>
<dbReference type="PRINTS" id="PR00379">
    <property type="entry name" value="INTEIN"/>
</dbReference>
<accession>A0A1M5YPU1</accession>
<evidence type="ECO:0000256" key="10">
    <source>
        <dbReference type="ARBA" id="ARBA00023285"/>
    </source>
</evidence>
<dbReference type="Pfam" id="PF14528">
    <property type="entry name" value="LAGLIDADG_3"/>
    <property type="match status" value="1"/>
</dbReference>
<dbReference type="GO" id="GO:0004748">
    <property type="term" value="F:ribonucleoside-diphosphate reductase activity, thioredoxin disulfide as acceptor"/>
    <property type="evidence" value="ECO:0007669"/>
    <property type="project" value="UniProtKB-EC"/>
</dbReference>
<dbReference type="InterPro" id="IPR024434">
    <property type="entry name" value="TSCPD_dom"/>
</dbReference>
<dbReference type="AlphaFoldDB" id="A0A1M5YPU1"/>
<dbReference type="NCBIfam" id="TIGR01445">
    <property type="entry name" value="intein_Nterm"/>
    <property type="match status" value="1"/>
</dbReference>
<dbReference type="SUPFAM" id="SSF48168">
    <property type="entry name" value="R1 subunit of ribonucleotide reductase, N-terminal domain"/>
    <property type="match status" value="1"/>
</dbReference>
<keyword evidence="16" id="KW-1185">Reference proteome</keyword>
<dbReference type="Proteomes" id="UP000184389">
    <property type="component" value="Unassembled WGS sequence"/>
</dbReference>
<keyword evidence="7" id="KW-0651">Protein splicing</keyword>
<evidence type="ECO:0000256" key="5">
    <source>
        <dbReference type="ARBA" id="ARBA00022741"/>
    </source>
</evidence>
<keyword evidence="4" id="KW-0237">DNA synthesis</keyword>
<keyword evidence="9 13" id="KW-0215">Deoxyribonucleotide synthesis</keyword>
<dbReference type="InterPro" id="IPR008926">
    <property type="entry name" value="RNR_R1-su_N"/>
</dbReference>
<keyword evidence="3" id="KW-0846">Cobalamin</keyword>
<keyword evidence="6" id="KW-0068">Autocatalytic cleavage</keyword>
<keyword evidence="10" id="KW-0170">Cobalt</keyword>
<evidence type="ECO:0000256" key="12">
    <source>
        <dbReference type="ARBA" id="ARBA00047754"/>
    </source>
</evidence>
<evidence type="ECO:0000256" key="1">
    <source>
        <dbReference type="ARBA" id="ARBA00001922"/>
    </source>
</evidence>
<dbReference type="InterPro" id="IPR000788">
    <property type="entry name" value="RNR_lg_C"/>
</dbReference>
<dbReference type="InterPro" id="IPR027434">
    <property type="entry name" value="Homing_endonucl"/>
</dbReference>
<dbReference type="InterPro" id="IPR006142">
    <property type="entry name" value="INTEIN"/>
</dbReference>
<dbReference type="GO" id="GO:0031419">
    <property type="term" value="F:cobalamin binding"/>
    <property type="evidence" value="ECO:0007669"/>
    <property type="project" value="UniProtKB-KW"/>
</dbReference>
<dbReference type="InterPro" id="IPR030934">
    <property type="entry name" value="Intein_C"/>
</dbReference>
<evidence type="ECO:0000256" key="9">
    <source>
        <dbReference type="ARBA" id="ARBA00023116"/>
    </source>
</evidence>
<protein>
    <recommendedName>
        <fullName evidence="13">Ribonucleoside-diphosphate reductase</fullName>
        <ecNumber evidence="13">1.17.4.1</ecNumber>
    </recommendedName>
</protein>
<dbReference type="GO" id="GO:0005524">
    <property type="term" value="F:ATP binding"/>
    <property type="evidence" value="ECO:0007669"/>
    <property type="project" value="InterPro"/>
</dbReference>
<dbReference type="InterPro" id="IPR004042">
    <property type="entry name" value="Intein_endonuc_central"/>
</dbReference>
<feature type="domain" description="DOD-type homing endonuclease" evidence="14">
    <location>
        <begin position="431"/>
        <end position="574"/>
    </location>
</feature>
<dbReference type="Pfam" id="PF00317">
    <property type="entry name" value="Ribonuc_red_lgN"/>
    <property type="match status" value="1"/>
</dbReference>
<dbReference type="InterPro" id="IPR036844">
    <property type="entry name" value="Hint_dom_sf"/>
</dbReference>
<comment type="similarity">
    <text evidence="2">Belongs to the ribonucleoside diphosphate reductase class-2 family.</text>
</comment>